<dbReference type="Gene3D" id="3.40.50.150">
    <property type="entry name" value="Vaccinia Virus protein VP39"/>
    <property type="match status" value="1"/>
</dbReference>
<comment type="caution">
    <text evidence="2">The sequence shown here is derived from an EMBL/GenBank/DDBJ whole genome shotgun (WGS) entry which is preliminary data.</text>
</comment>
<feature type="signal peptide" evidence="1">
    <location>
        <begin position="1"/>
        <end position="27"/>
    </location>
</feature>
<dbReference type="AlphaFoldDB" id="A0A8H5CZS9"/>
<dbReference type="PANTHER" id="PTHR45036">
    <property type="entry name" value="METHYLTRANSFERASE LIKE 7B"/>
    <property type="match status" value="1"/>
</dbReference>
<proteinExistence type="predicted"/>
<dbReference type="Pfam" id="PF13489">
    <property type="entry name" value="Methyltransf_23"/>
    <property type="match status" value="1"/>
</dbReference>
<evidence type="ECO:0008006" key="4">
    <source>
        <dbReference type="Google" id="ProtNLM"/>
    </source>
</evidence>
<evidence type="ECO:0000256" key="1">
    <source>
        <dbReference type="SAM" id="SignalP"/>
    </source>
</evidence>
<protein>
    <recommendedName>
        <fullName evidence="4">S-adenosyl-L-methionine-dependent methyltransferase</fullName>
    </recommendedName>
</protein>
<keyword evidence="1" id="KW-0732">Signal</keyword>
<dbReference type="CDD" id="cd02440">
    <property type="entry name" value="AdoMet_MTases"/>
    <property type="match status" value="1"/>
</dbReference>
<dbReference type="InterPro" id="IPR052356">
    <property type="entry name" value="Thiol_S-MT"/>
</dbReference>
<dbReference type="EMBL" id="JAACJO010000015">
    <property type="protein sequence ID" value="KAF5350138.1"/>
    <property type="molecule type" value="Genomic_DNA"/>
</dbReference>
<dbReference type="Proteomes" id="UP000559027">
    <property type="component" value="Unassembled WGS sequence"/>
</dbReference>
<gene>
    <name evidence="2" type="ORF">D9756_009095</name>
</gene>
<name>A0A8H5CZS9_9AGAR</name>
<dbReference type="SUPFAM" id="SSF53335">
    <property type="entry name" value="S-adenosyl-L-methionine-dependent methyltransferases"/>
    <property type="match status" value="1"/>
</dbReference>
<evidence type="ECO:0000313" key="3">
    <source>
        <dbReference type="Proteomes" id="UP000559027"/>
    </source>
</evidence>
<sequence length="263" mass="29620">MKLSAAFALFLDLRFVIQTALWPTIQSIWQNPFLLLHPQALSRTFMGHLWVVFGMGVDENGRPVKKQVITPHATGVVLDLGAGYGHTVNYLDHSKVTKYVALEPNVQMHDQLRVIASQAGYTESDGTLVILSCGAEDTSSILSSLNNIQVDTIVSILTLCSVPEPQATITNLVLDVLKPGGALLFYEHVLSPRKDVAWWQHFWAPLWAFWLDGCRMDRPTHLYIEEVQGRGGENIWKERSVWGKEGEPDENLFWHRAGRYVKA</sequence>
<dbReference type="PANTHER" id="PTHR45036:SF1">
    <property type="entry name" value="METHYLTRANSFERASE LIKE 7A"/>
    <property type="match status" value="1"/>
</dbReference>
<organism evidence="2 3">
    <name type="scientific">Leucocoprinus leucothites</name>
    <dbReference type="NCBI Taxonomy" id="201217"/>
    <lineage>
        <taxon>Eukaryota</taxon>
        <taxon>Fungi</taxon>
        <taxon>Dikarya</taxon>
        <taxon>Basidiomycota</taxon>
        <taxon>Agaricomycotina</taxon>
        <taxon>Agaricomycetes</taxon>
        <taxon>Agaricomycetidae</taxon>
        <taxon>Agaricales</taxon>
        <taxon>Agaricineae</taxon>
        <taxon>Agaricaceae</taxon>
        <taxon>Leucocoprinus</taxon>
    </lineage>
</organism>
<feature type="chain" id="PRO_5035003038" description="S-adenosyl-L-methionine-dependent methyltransferase" evidence="1">
    <location>
        <begin position="28"/>
        <end position="263"/>
    </location>
</feature>
<dbReference type="OrthoDB" id="540004at2759"/>
<accession>A0A8H5CZS9</accession>
<reference evidence="2 3" key="1">
    <citation type="journal article" date="2020" name="ISME J.">
        <title>Uncovering the hidden diversity of litter-decomposition mechanisms in mushroom-forming fungi.</title>
        <authorList>
            <person name="Floudas D."/>
            <person name="Bentzer J."/>
            <person name="Ahren D."/>
            <person name="Johansson T."/>
            <person name="Persson P."/>
            <person name="Tunlid A."/>
        </authorList>
    </citation>
    <scope>NUCLEOTIDE SEQUENCE [LARGE SCALE GENOMIC DNA]</scope>
    <source>
        <strain evidence="2 3">CBS 146.42</strain>
    </source>
</reference>
<dbReference type="InterPro" id="IPR029063">
    <property type="entry name" value="SAM-dependent_MTases_sf"/>
</dbReference>
<evidence type="ECO:0000313" key="2">
    <source>
        <dbReference type="EMBL" id="KAF5350138.1"/>
    </source>
</evidence>
<keyword evidence="3" id="KW-1185">Reference proteome</keyword>